<evidence type="ECO:0000259" key="1">
    <source>
        <dbReference type="Pfam" id="PF12727"/>
    </source>
</evidence>
<dbReference type="PANTHER" id="PTHR38431:SF1">
    <property type="entry name" value="BLL2305 PROTEIN"/>
    <property type="match status" value="1"/>
</dbReference>
<accession>A0A0U1L3C0</accession>
<dbReference type="InterPro" id="IPR010093">
    <property type="entry name" value="SinI_DNA-bd"/>
</dbReference>
<dbReference type="InterPro" id="IPR041657">
    <property type="entry name" value="HTH_17"/>
</dbReference>
<evidence type="ECO:0000313" key="3">
    <source>
        <dbReference type="EMBL" id="CQR74191.1"/>
    </source>
</evidence>
<name>A0A0U1L3C0_9FIRM</name>
<dbReference type="NCBIfam" id="TIGR01764">
    <property type="entry name" value="excise"/>
    <property type="match status" value="1"/>
</dbReference>
<gene>
    <name evidence="3" type="ORF">SpAn4DRAFT_0653</name>
</gene>
<evidence type="ECO:0000313" key="4">
    <source>
        <dbReference type="Proteomes" id="UP000049855"/>
    </source>
</evidence>
<dbReference type="Gene3D" id="3.40.190.10">
    <property type="entry name" value="Periplasmic binding protein-like II"/>
    <property type="match status" value="1"/>
</dbReference>
<feature type="domain" description="PBP" evidence="1">
    <location>
        <begin position="95"/>
        <end position="286"/>
    </location>
</feature>
<evidence type="ECO:0000259" key="2">
    <source>
        <dbReference type="Pfam" id="PF12728"/>
    </source>
</evidence>
<dbReference type="AlphaFoldDB" id="A0A0U1L3C0"/>
<dbReference type="Pfam" id="PF12728">
    <property type="entry name" value="HTH_17"/>
    <property type="match status" value="1"/>
</dbReference>
<dbReference type="RefSeq" id="WP_021170201.1">
    <property type="nucleotide sequence ID" value="NZ_CTRP01000014.1"/>
</dbReference>
<dbReference type="GO" id="GO:0003677">
    <property type="term" value="F:DNA binding"/>
    <property type="evidence" value="ECO:0007669"/>
    <property type="project" value="InterPro"/>
</dbReference>
<sequence>MSDTTAYTPEEVAKILKISRFTVYEMIKRGDLAAYHIGRKVRVEAPDLEIYIQRSKKNNMLTKQSAAQLPTDDPAPEPESFIICGQDIVLDILIRHLERALPHVRCFRNYSGSIDGLLALYRGTANIATAHLWDSDTDTYNTPYVRRFLPGHRTLVYNLAYRNTGFYVAKGNPKNINNWQDLTRPDITLINRERGSGSRVLLDEMLHVLDIDYHQIKGYSREETSHLAVASCIARGEADIGIGIEKAALQVNDIEFIFQKKERYDLVLRKEDIDKPHFQTLLDVIRSDVFRNEVGGMGGYDLSQTGQLMGNS</sequence>
<proteinExistence type="predicted"/>
<feature type="domain" description="Helix-turn-helix" evidence="2">
    <location>
        <begin position="7"/>
        <end position="54"/>
    </location>
</feature>
<dbReference type="PANTHER" id="PTHR38431">
    <property type="entry name" value="BLL2305 PROTEIN"/>
    <property type="match status" value="1"/>
</dbReference>
<dbReference type="Proteomes" id="UP000049855">
    <property type="component" value="Unassembled WGS sequence"/>
</dbReference>
<dbReference type="Pfam" id="PF12727">
    <property type="entry name" value="PBP_like"/>
    <property type="match status" value="1"/>
</dbReference>
<keyword evidence="4" id="KW-1185">Reference proteome</keyword>
<protein>
    <submittedName>
        <fullName evidence="3">Predicted molybdate-responsive regulator YvgK in bacilli</fullName>
    </submittedName>
</protein>
<reference evidence="4" key="1">
    <citation type="submission" date="2015-03" db="EMBL/GenBank/DDBJ databases">
        <authorList>
            <person name="Nijsse Bart"/>
        </authorList>
    </citation>
    <scope>NUCLEOTIDE SEQUENCE [LARGE SCALE GENOMIC DNA]</scope>
</reference>
<dbReference type="InterPro" id="IPR024370">
    <property type="entry name" value="PBP_domain"/>
</dbReference>
<dbReference type="EMBL" id="CTRP01000014">
    <property type="protein sequence ID" value="CQR74191.1"/>
    <property type="molecule type" value="Genomic_DNA"/>
</dbReference>
<organism evidence="3 4">
    <name type="scientific">Sporomusa ovata</name>
    <dbReference type="NCBI Taxonomy" id="2378"/>
    <lineage>
        <taxon>Bacteria</taxon>
        <taxon>Bacillati</taxon>
        <taxon>Bacillota</taxon>
        <taxon>Negativicutes</taxon>
        <taxon>Selenomonadales</taxon>
        <taxon>Sporomusaceae</taxon>
        <taxon>Sporomusa</taxon>
    </lineage>
</organism>
<dbReference type="SUPFAM" id="SSF53850">
    <property type="entry name" value="Periplasmic binding protein-like II"/>
    <property type="match status" value="1"/>
</dbReference>